<name>A0ABM4XPT2_VULVU</name>
<feature type="region of interest" description="Disordered" evidence="1">
    <location>
        <begin position="1"/>
        <end position="72"/>
    </location>
</feature>
<keyword evidence="3" id="KW-0575">Peroxidase</keyword>
<evidence type="ECO:0000313" key="3">
    <source>
        <dbReference type="RefSeq" id="XP_072580038.1"/>
    </source>
</evidence>
<dbReference type="GO" id="GO:0004601">
    <property type="term" value="F:peroxidase activity"/>
    <property type="evidence" value="ECO:0007669"/>
    <property type="project" value="UniProtKB-KW"/>
</dbReference>
<proteinExistence type="predicted"/>
<dbReference type="RefSeq" id="XP_072580038.1">
    <property type="nucleotide sequence ID" value="XM_072723937.1"/>
</dbReference>
<reference evidence="3" key="1">
    <citation type="submission" date="2025-08" db="UniProtKB">
        <authorList>
            <consortium name="RefSeq"/>
        </authorList>
    </citation>
    <scope>IDENTIFICATION</scope>
    <source>
        <tissue evidence="3">Cell line</tissue>
    </source>
</reference>
<dbReference type="Proteomes" id="UP001652641">
    <property type="component" value="Chromosome 10"/>
</dbReference>
<gene>
    <name evidence="3" type="primary">GPX7</name>
</gene>
<sequence>MAVGLSYQSPPRLTAVSSPRRELAQRGRTGKMGLGVAGGECGQRVRLHGRPLPGPAAAAEGPGAPALHGARLPLQPVRPAGARRRPRDRELRPPHLRRFLPHVQQGRGHGHRGAPGLQVPDPDFWEGAHLELLEIPSGPRWKGSRGLGPNCVGGRYQAPDHSTCEEAHLEEARRLITTFSPLPLSHSLLSLRLPP</sequence>
<evidence type="ECO:0000313" key="2">
    <source>
        <dbReference type="Proteomes" id="UP001652641"/>
    </source>
</evidence>
<accession>A0ABM4XPT2</accession>
<evidence type="ECO:0000256" key="1">
    <source>
        <dbReference type="SAM" id="MobiDB-lite"/>
    </source>
</evidence>
<dbReference type="GeneID" id="112914713"/>
<keyword evidence="3" id="KW-0560">Oxidoreductase</keyword>
<protein>
    <submittedName>
        <fullName evidence="3">Glutathione peroxidase 7 isoform X2</fullName>
    </submittedName>
</protein>
<feature type="compositionally biased region" description="Low complexity" evidence="1">
    <location>
        <begin position="55"/>
        <end position="70"/>
    </location>
</feature>
<keyword evidence="2" id="KW-1185">Reference proteome</keyword>
<feature type="compositionally biased region" description="Gly residues" evidence="1">
    <location>
        <begin position="30"/>
        <end position="41"/>
    </location>
</feature>
<feature type="compositionally biased region" description="Polar residues" evidence="1">
    <location>
        <begin position="1"/>
        <end position="17"/>
    </location>
</feature>
<organism evidence="2 3">
    <name type="scientific">Vulpes vulpes</name>
    <name type="common">Red fox</name>
    <dbReference type="NCBI Taxonomy" id="9627"/>
    <lineage>
        <taxon>Eukaryota</taxon>
        <taxon>Metazoa</taxon>
        <taxon>Chordata</taxon>
        <taxon>Craniata</taxon>
        <taxon>Vertebrata</taxon>
        <taxon>Euteleostomi</taxon>
        <taxon>Mammalia</taxon>
        <taxon>Eutheria</taxon>
        <taxon>Laurasiatheria</taxon>
        <taxon>Carnivora</taxon>
        <taxon>Caniformia</taxon>
        <taxon>Canidae</taxon>
        <taxon>Vulpes</taxon>
    </lineage>
</organism>